<dbReference type="AlphaFoldDB" id="A0A3Q9J6T1"/>
<organism evidence="1 2">
    <name type="scientific">Microbacterium oxydans</name>
    <dbReference type="NCBI Taxonomy" id="82380"/>
    <lineage>
        <taxon>Bacteria</taxon>
        <taxon>Bacillati</taxon>
        <taxon>Actinomycetota</taxon>
        <taxon>Actinomycetes</taxon>
        <taxon>Micrococcales</taxon>
        <taxon>Microbacteriaceae</taxon>
        <taxon>Microbacterium</taxon>
    </lineage>
</organism>
<evidence type="ECO:0000313" key="1">
    <source>
        <dbReference type="EMBL" id="AZS39033.1"/>
    </source>
</evidence>
<name>A0A3Q9J6T1_9MICO</name>
<dbReference type="RefSeq" id="WP_420845721.1">
    <property type="nucleotide sequence ID" value="NZ_CP031422.1"/>
</dbReference>
<evidence type="ECO:0000313" key="2">
    <source>
        <dbReference type="Proteomes" id="UP000274841"/>
    </source>
</evidence>
<dbReference type="Proteomes" id="UP000274841">
    <property type="component" value="Chromosome"/>
</dbReference>
<protein>
    <recommendedName>
        <fullName evidence="3">Asp23/Gls24 family envelope stress response protein</fullName>
    </recommendedName>
</protein>
<evidence type="ECO:0008006" key="3">
    <source>
        <dbReference type="Google" id="ProtNLM"/>
    </source>
</evidence>
<gene>
    <name evidence="1" type="ORF">CVS54_00333</name>
</gene>
<dbReference type="KEGG" id="moy:CVS54_00333"/>
<reference evidence="1 2" key="1">
    <citation type="submission" date="2018-08" db="EMBL/GenBank/DDBJ databases">
        <title>Microbacterium oxydans strain HG3.</title>
        <authorList>
            <person name="ORTET P."/>
        </authorList>
    </citation>
    <scope>NUCLEOTIDE SEQUENCE [LARGE SCALE GENOMIC DNA]</scope>
    <source>
        <strain evidence="1 2">HG3</strain>
    </source>
</reference>
<accession>A0A3Q9J6T1</accession>
<dbReference type="EMBL" id="CP031422">
    <property type="protein sequence ID" value="AZS39033.1"/>
    <property type="molecule type" value="Genomic_DNA"/>
</dbReference>
<proteinExistence type="predicted"/>
<sequence>MTDTTPRTLDCGKTIEELSDYLSADRIPYDPSIETCPECLNALQALTGVSQLSRDLLAHDAANLPAPLANWMEQIMSTIHDEVRAGRSVPLHHPDPRVILTVTEGALRALIRSVGDTVPGIIIGTCQFDGDVETPGAPIDVTVTASIAWKYPIPEAARELRDAVRDALSTHSHLNIMLINVTVEDLHGHNTAEEMP</sequence>